<evidence type="ECO:0000256" key="1">
    <source>
        <dbReference type="ARBA" id="ARBA00004370"/>
    </source>
</evidence>
<comment type="subcellular location">
    <subcellularLocation>
        <location evidence="1">Membrane</location>
    </subcellularLocation>
</comment>
<evidence type="ECO:0000256" key="6">
    <source>
        <dbReference type="SAM" id="Phobius"/>
    </source>
</evidence>
<feature type="domain" description="Protein root UVB sensitive/RUS" evidence="7">
    <location>
        <begin position="47"/>
        <end position="295"/>
    </location>
</feature>
<dbReference type="OrthoDB" id="364779at2759"/>
<dbReference type="AlphaFoldDB" id="A0A9P8ADR6"/>
<evidence type="ECO:0000259" key="7">
    <source>
        <dbReference type="Pfam" id="PF04884"/>
    </source>
</evidence>
<dbReference type="PANTHER" id="PTHR12770:SF31">
    <property type="entry name" value="RUS FAMILY MEMBER 1"/>
    <property type="match status" value="1"/>
</dbReference>
<evidence type="ECO:0000256" key="3">
    <source>
        <dbReference type="ARBA" id="ARBA00022692"/>
    </source>
</evidence>
<comment type="caution">
    <text evidence="8">The sequence shown here is derived from an EMBL/GenBank/DDBJ whole genome shotgun (WGS) entry which is preliminary data.</text>
</comment>
<dbReference type="GeneID" id="66074276"/>
<proteinExistence type="inferred from homology"/>
<evidence type="ECO:0000313" key="8">
    <source>
        <dbReference type="EMBL" id="KAG7097887.1"/>
    </source>
</evidence>
<dbReference type="InterPro" id="IPR006968">
    <property type="entry name" value="RUS_fam"/>
</dbReference>
<protein>
    <recommendedName>
        <fullName evidence="7">Protein root UVB sensitive/RUS domain-containing protein</fullName>
    </recommendedName>
</protein>
<sequence>MRIIEKDGTGKIFAVQMNGLRQHDRSTVASGLSQQVAARESVWFFNSWVNIMYNVFLPVGYPETVSPDYMRYSILNALQTFCSSLAGMLSSRATLEGYGVGNASASATDALLLSVLQDIIGRLTTILAAYYYGSSLMPEAKTYRFLADILIDLAIALDTLSPVLASFPAFLMLARIIPIPFRVYTLCLSSSLRALCGIAAGGSKTAITIHFATPVEGAGDLGDLSAKDSSKETVLGLFGMLLGTFIVPYLTTPFSTYFALCLLVFLHLCINFFAVRGVALRTLNRQRASIAWSIYQGPIETNSGATNHDAPSPVDVARMERIFHRPNIIRDITGEVLGRCTVGCSLGSGGVIPRTIFDLFEDDKYVLWFHPSCLSSTTTPDSSETVVFGKPHLLVFLKDGHRPSDQLKAWLHAVEVVRLAKQELVHIRRQSLHNSNLQMPADVDMTALQPGALIVASYLSIQRDFDPFVGSMLHARWMGSRIDSNHNQQLDVALLTGPVTVILDVQMEDRRESEELKKDK</sequence>
<gene>
    <name evidence="8" type="ORF">E1B28_005200</name>
</gene>
<keyword evidence="4 6" id="KW-1133">Transmembrane helix</keyword>
<dbReference type="KEGG" id="more:E1B28_005200"/>
<accession>A0A9P8ADR6</accession>
<feature type="transmembrane region" description="Helical" evidence="6">
    <location>
        <begin position="257"/>
        <end position="279"/>
    </location>
</feature>
<dbReference type="InterPro" id="IPR054549">
    <property type="entry name" value="UVB_sens_RUS_dom"/>
</dbReference>
<name>A0A9P8ADR6_9AGAR</name>
<feature type="transmembrane region" description="Helical" evidence="6">
    <location>
        <begin position="234"/>
        <end position="251"/>
    </location>
</feature>
<dbReference type="GO" id="GO:0016020">
    <property type="term" value="C:membrane"/>
    <property type="evidence" value="ECO:0007669"/>
    <property type="project" value="UniProtKB-SubCell"/>
</dbReference>
<comment type="similarity">
    <text evidence="2">Belongs to the RUS1 family.</text>
</comment>
<dbReference type="Proteomes" id="UP001049176">
    <property type="component" value="Chromosome 2"/>
</dbReference>
<evidence type="ECO:0000256" key="2">
    <source>
        <dbReference type="ARBA" id="ARBA00007558"/>
    </source>
</evidence>
<evidence type="ECO:0000313" key="9">
    <source>
        <dbReference type="Proteomes" id="UP001049176"/>
    </source>
</evidence>
<dbReference type="PANTHER" id="PTHR12770">
    <property type="entry name" value="RUS1 FAMILY PROTEIN C16ORF58"/>
    <property type="match status" value="1"/>
</dbReference>
<reference evidence="8" key="1">
    <citation type="journal article" date="2021" name="Genome Biol. Evol.">
        <title>The assembled and annotated genome of the fairy-ring fungus Marasmius oreades.</title>
        <authorList>
            <person name="Hiltunen M."/>
            <person name="Ament-Velasquez S.L."/>
            <person name="Johannesson H."/>
        </authorList>
    </citation>
    <scope>NUCLEOTIDE SEQUENCE</scope>
    <source>
        <strain evidence="8">03SP1</strain>
    </source>
</reference>
<keyword evidence="5 6" id="KW-0472">Membrane</keyword>
<evidence type="ECO:0000256" key="5">
    <source>
        <dbReference type="ARBA" id="ARBA00023136"/>
    </source>
</evidence>
<dbReference type="Pfam" id="PF04884">
    <property type="entry name" value="UVB_sens_prot"/>
    <property type="match status" value="1"/>
</dbReference>
<evidence type="ECO:0000256" key="4">
    <source>
        <dbReference type="ARBA" id="ARBA00022989"/>
    </source>
</evidence>
<keyword evidence="9" id="KW-1185">Reference proteome</keyword>
<dbReference type="RefSeq" id="XP_043014357.1">
    <property type="nucleotide sequence ID" value="XM_043149749.1"/>
</dbReference>
<keyword evidence="3 6" id="KW-0812">Transmembrane</keyword>
<organism evidence="8 9">
    <name type="scientific">Marasmius oreades</name>
    <name type="common">fairy-ring Marasmius</name>
    <dbReference type="NCBI Taxonomy" id="181124"/>
    <lineage>
        <taxon>Eukaryota</taxon>
        <taxon>Fungi</taxon>
        <taxon>Dikarya</taxon>
        <taxon>Basidiomycota</taxon>
        <taxon>Agaricomycotina</taxon>
        <taxon>Agaricomycetes</taxon>
        <taxon>Agaricomycetidae</taxon>
        <taxon>Agaricales</taxon>
        <taxon>Marasmiineae</taxon>
        <taxon>Marasmiaceae</taxon>
        <taxon>Marasmius</taxon>
    </lineage>
</organism>
<dbReference type="EMBL" id="CM032182">
    <property type="protein sequence ID" value="KAG7097887.1"/>
    <property type="molecule type" value="Genomic_DNA"/>
</dbReference>